<accession>A0A9X3HSS5</accession>
<gene>
    <name evidence="2" type="ORF">MD483_15605</name>
</gene>
<dbReference type="Pfam" id="PF13181">
    <property type="entry name" value="TPR_8"/>
    <property type="match status" value="1"/>
</dbReference>
<keyword evidence="1" id="KW-0732">Signal</keyword>
<comment type="caution">
    <text evidence="2">The sequence shown here is derived from an EMBL/GenBank/DDBJ whole genome shotgun (WGS) entry which is preliminary data.</text>
</comment>
<name>A0A9X3HSS5_9VIBR</name>
<dbReference type="Proteomes" id="UP001155586">
    <property type="component" value="Unassembled WGS sequence"/>
</dbReference>
<evidence type="ECO:0000256" key="1">
    <source>
        <dbReference type="SAM" id="SignalP"/>
    </source>
</evidence>
<dbReference type="InterPro" id="IPR019734">
    <property type="entry name" value="TPR_rpt"/>
</dbReference>
<feature type="signal peptide" evidence="1">
    <location>
        <begin position="1"/>
        <end position="28"/>
    </location>
</feature>
<feature type="chain" id="PRO_5040907408" evidence="1">
    <location>
        <begin position="29"/>
        <end position="399"/>
    </location>
</feature>
<reference evidence="2" key="1">
    <citation type="submission" date="2022-02" db="EMBL/GenBank/DDBJ databases">
        <title>Vibrio sp. nov., a new bacterium isolated from Bohai sea, China.</title>
        <authorList>
            <person name="Yuan Y."/>
        </authorList>
    </citation>
    <scope>NUCLEOTIDE SEQUENCE</scope>
    <source>
        <strain evidence="2">DBSS07</strain>
    </source>
</reference>
<dbReference type="EMBL" id="JAKRRX010000101">
    <property type="protein sequence ID" value="MCW8335245.1"/>
    <property type="molecule type" value="Genomic_DNA"/>
</dbReference>
<organism evidence="2 3">
    <name type="scientific">Vibrio paucivorans</name>
    <dbReference type="NCBI Taxonomy" id="2829489"/>
    <lineage>
        <taxon>Bacteria</taxon>
        <taxon>Pseudomonadati</taxon>
        <taxon>Pseudomonadota</taxon>
        <taxon>Gammaproteobacteria</taxon>
        <taxon>Vibrionales</taxon>
        <taxon>Vibrionaceae</taxon>
        <taxon>Vibrio</taxon>
    </lineage>
</organism>
<dbReference type="InterPro" id="IPR011990">
    <property type="entry name" value="TPR-like_helical_dom_sf"/>
</dbReference>
<protein>
    <submittedName>
        <fullName evidence="2">Tetratricopeptide repeat protein</fullName>
    </submittedName>
</protein>
<evidence type="ECO:0000313" key="3">
    <source>
        <dbReference type="Proteomes" id="UP001155586"/>
    </source>
</evidence>
<dbReference type="SUPFAM" id="SSF48452">
    <property type="entry name" value="TPR-like"/>
    <property type="match status" value="2"/>
</dbReference>
<keyword evidence="3" id="KW-1185">Reference proteome</keyword>
<evidence type="ECO:0000313" key="2">
    <source>
        <dbReference type="EMBL" id="MCW8335245.1"/>
    </source>
</evidence>
<sequence length="399" mass="45512">MIRKYTTVAFTMLVLVASLSWTPVTVGAQLTQYTAVRVQKANTLAQEEKYAEAIETLNAIDANGAYDKAYVDRMLGVFYWQSDDTSLAIKHIRQAVESDLLEDEQAWTTKKMLADLLLNEQEFSQALPYYYDLVKAVPDSQKEDQLWLRIAQAHYQIEQYREVLNGIAKYDKFGRPDEVTPLSLKLGAQMQLKQWKGAIPTLERLIVLEPNKVNWWRQLAGLHLRLEQSKAALDTLALATLQGIELSQQDIHLKAQLYAQRGIPVRAAQTMATLEKLSQESKLLAEQATYWQMAKEWQEAISTWKLAAKLDEKYYWNLAQLQSQEGQYKAALASLDKVTDKSRKADVELARVRALYKLNDIETALVHAKRVNEINPSNEAQSWVKFLTQLREASSSGKV</sequence>
<dbReference type="Gene3D" id="1.25.40.10">
    <property type="entry name" value="Tetratricopeptide repeat domain"/>
    <property type="match status" value="3"/>
</dbReference>
<proteinExistence type="predicted"/>
<dbReference type="AlphaFoldDB" id="A0A9X3HSS5"/>